<dbReference type="Proteomes" id="UP000789702">
    <property type="component" value="Unassembled WGS sequence"/>
</dbReference>
<evidence type="ECO:0000313" key="1">
    <source>
        <dbReference type="EMBL" id="CAG8532250.1"/>
    </source>
</evidence>
<proteinExistence type="predicted"/>
<reference evidence="1" key="1">
    <citation type="submission" date="2021-06" db="EMBL/GenBank/DDBJ databases">
        <authorList>
            <person name="Kallberg Y."/>
            <person name="Tangrot J."/>
            <person name="Rosling A."/>
        </authorList>
    </citation>
    <scope>NUCLEOTIDE SEQUENCE</scope>
    <source>
        <strain evidence="1">IL203A</strain>
    </source>
</reference>
<feature type="non-terminal residue" evidence="1">
    <location>
        <position position="88"/>
    </location>
</feature>
<organism evidence="1 2">
    <name type="scientific">Dentiscutata heterogama</name>
    <dbReference type="NCBI Taxonomy" id="1316150"/>
    <lineage>
        <taxon>Eukaryota</taxon>
        <taxon>Fungi</taxon>
        <taxon>Fungi incertae sedis</taxon>
        <taxon>Mucoromycota</taxon>
        <taxon>Glomeromycotina</taxon>
        <taxon>Glomeromycetes</taxon>
        <taxon>Diversisporales</taxon>
        <taxon>Gigasporaceae</taxon>
        <taxon>Dentiscutata</taxon>
    </lineage>
</organism>
<dbReference type="EMBL" id="CAJVPU010004388">
    <property type="protein sequence ID" value="CAG8532250.1"/>
    <property type="molecule type" value="Genomic_DNA"/>
</dbReference>
<comment type="caution">
    <text evidence="1">The sequence shown here is derived from an EMBL/GenBank/DDBJ whole genome shotgun (WGS) entry which is preliminary data.</text>
</comment>
<keyword evidence="2" id="KW-1185">Reference proteome</keyword>
<evidence type="ECO:0000313" key="2">
    <source>
        <dbReference type="Proteomes" id="UP000789702"/>
    </source>
</evidence>
<name>A0ACA9LIY1_9GLOM</name>
<accession>A0ACA9LIY1</accession>
<feature type="non-terminal residue" evidence="1">
    <location>
        <position position="1"/>
    </location>
</feature>
<sequence length="88" mass="9021">MSRLYDVDIGSTEDVGINSISCIKVMNSIDVGSIKDMSSGIKVSGTSVGVLDDSISCIKVMSGIDISSIKDMSSSIEVGGTSVGVLND</sequence>
<gene>
    <name evidence="1" type="ORF">DHETER_LOCUS4417</name>
</gene>
<protein>
    <submittedName>
        <fullName evidence="1">13077_t:CDS:1</fullName>
    </submittedName>
</protein>